<accession>A0ACB7RZH6</accession>
<organism evidence="1 2">
    <name type="scientific">Hyalomma asiaticum</name>
    <name type="common">Tick</name>
    <dbReference type="NCBI Taxonomy" id="266040"/>
    <lineage>
        <taxon>Eukaryota</taxon>
        <taxon>Metazoa</taxon>
        <taxon>Ecdysozoa</taxon>
        <taxon>Arthropoda</taxon>
        <taxon>Chelicerata</taxon>
        <taxon>Arachnida</taxon>
        <taxon>Acari</taxon>
        <taxon>Parasitiformes</taxon>
        <taxon>Ixodida</taxon>
        <taxon>Ixodoidea</taxon>
        <taxon>Ixodidae</taxon>
        <taxon>Hyalomminae</taxon>
        <taxon>Hyalomma</taxon>
    </lineage>
</organism>
<gene>
    <name evidence="1" type="ORF">HPB50_026631</name>
</gene>
<name>A0ACB7RZH6_HYAAI</name>
<evidence type="ECO:0000313" key="1">
    <source>
        <dbReference type="EMBL" id="KAH6927066.1"/>
    </source>
</evidence>
<comment type="caution">
    <text evidence="1">The sequence shown here is derived from an EMBL/GenBank/DDBJ whole genome shotgun (WGS) entry which is preliminary data.</text>
</comment>
<dbReference type="EMBL" id="CM023487">
    <property type="protein sequence ID" value="KAH6927066.1"/>
    <property type="molecule type" value="Genomic_DNA"/>
</dbReference>
<reference evidence="1" key="1">
    <citation type="submission" date="2020-05" db="EMBL/GenBank/DDBJ databases">
        <title>Large-scale comparative analyses of tick genomes elucidate their genetic diversity and vector capacities.</title>
        <authorList>
            <person name="Jia N."/>
            <person name="Wang J."/>
            <person name="Shi W."/>
            <person name="Du L."/>
            <person name="Sun Y."/>
            <person name="Zhan W."/>
            <person name="Jiang J."/>
            <person name="Wang Q."/>
            <person name="Zhang B."/>
            <person name="Ji P."/>
            <person name="Sakyi L.B."/>
            <person name="Cui X."/>
            <person name="Yuan T."/>
            <person name="Jiang B."/>
            <person name="Yang W."/>
            <person name="Lam T.T.-Y."/>
            <person name="Chang Q."/>
            <person name="Ding S."/>
            <person name="Wang X."/>
            <person name="Zhu J."/>
            <person name="Ruan X."/>
            <person name="Zhao L."/>
            <person name="Wei J."/>
            <person name="Que T."/>
            <person name="Du C."/>
            <person name="Cheng J."/>
            <person name="Dai P."/>
            <person name="Han X."/>
            <person name="Huang E."/>
            <person name="Gao Y."/>
            <person name="Liu J."/>
            <person name="Shao H."/>
            <person name="Ye R."/>
            <person name="Li L."/>
            <person name="Wei W."/>
            <person name="Wang X."/>
            <person name="Wang C."/>
            <person name="Yang T."/>
            <person name="Huo Q."/>
            <person name="Li W."/>
            <person name="Guo W."/>
            <person name="Chen H."/>
            <person name="Zhou L."/>
            <person name="Ni X."/>
            <person name="Tian J."/>
            <person name="Zhou Y."/>
            <person name="Sheng Y."/>
            <person name="Liu T."/>
            <person name="Pan Y."/>
            <person name="Xia L."/>
            <person name="Li J."/>
            <person name="Zhao F."/>
            <person name="Cao W."/>
        </authorList>
    </citation>
    <scope>NUCLEOTIDE SEQUENCE</scope>
    <source>
        <strain evidence="1">Hyas-2018</strain>
    </source>
</reference>
<keyword evidence="2" id="KW-1185">Reference proteome</keyword>
<protein>
    <submittedName>
        <fullName evidence="1">Uncharacterized protein</fullName>
    </submittedName>
</protein>
<dbReference type="Proteomes" id="UP000821845">
    <property type="component" value="Chromosome 7"/>
</dbReference>
<sequence>MQHSREGVSPGLSERLLQGPNQQGRGKKTPPFVVPANPASSSSRKGRVASIRRFENHFRPSPPDDLALIPKCREMAVLTAATLLDHPVGDDGVCSRDSAQNVLSPS</sequence>
<evidence type="ECO:0000313" key="2">
    <source>
        <dbReference type="Proteomes" id="UP000821845"/>
    </source>
</evidence>
<proteinExistence type="predicted"/>